<keyword evidence="5" id="KW-0067">ATP-binding</keyword>
<evidence type="ECO:0000313" key="8">
    <source>
        <dbReference type="EMBL" id="URA10357.1"/>
    </source>
</evidence>
<comment type="similarity">
    <text evidence="2">Belongs to the PhoH family.</text>
</comment>
<reference evidence="8" key="1">
    <citation type="submission" date="2021-04" db="EMBL/GenBank/DDBJ databases">
        <authorList>
            <person name="Postec A."/>
        </authorList>
    </citation>
    <scope>NUCLEOTIDE SEQUENCE</scope>
    <source>
        <strain evidence="8">F1F22</strain>
    </source>
</reference>
<dbReference type="EMBL" id="CP073355">
    <property type="protein sequence ID" value="URA10357.1"/>
    <property type="molecule type" value="Genomic_DNA"/>
</dbReference>
<dbReference type="Proteomes" id="UP001056539">
    <property type="component" value="Chromosome"/>
</dbReference>
<dbReference type="InterPro" id="IPR027417">
    <property type="entry name" value="P-loop_NTPase"/>
</dbReference>
<gene>
    <name evidence="8" type="ORF">KDW03_00705</name>
</gene>
<dbReference type="InterPro" id="IPR003714">
    <property type="entry name" value="PhoH"/>
</dbReference>
<evidence type="ECO:0000256" key="1">
    <source>
        <dbReference type="ARBA" id="ARBA00004496"/>
    </source>
</evidence>
<keyword evidence="3" id="KW-0963">Cytoplasm</keyword>
<dbReference type="InterPro" id="IPR051451">
    <property type="entry name" value="PhoH2-like"/>
</dbReference>
<evidence type="ECO:0000313" key="9">
    <source>
        <dbReference type="Proteomes" id="UP001056539"/>
    </source>
</evidence>
<dbReference type="Pfam" id="PF02562">
    <property type="entry name" value="PhoH"/>
    <property type="match status" value="1"/>
</dbReference>
<dbReference type="PANTHER" id="PTHR30473:SF1">
    <property type="entry name" value="PHOH-LIKE PROTEIN"/>
    <property type="match status" value="1"/>
</dbReference>
<sequence length="314" mass="34891">MRYEFPVPGDIHPVLALGVHDSNLRLMERLLEVKIHAKNDILIIEGTEESCTTASHVLKEVFQLARGNTPVSHGEIKFLIEQEGKIAHSASKLLAEGLVISKKAKKIKPRSIHQSQYIEVMHQRDLIFGVGPAGTGKTYLAMAVGLFYLFSGKVKKLILTRPVVEAGESLGFLPGTFEEKLHPYLRPLFDALEDILSPEEAERLSLSGEVEIAPLAYMRGRTLSQAFVILDEAQNATRMQMKMFLTRLGEGTKMVVTGDVTQIDLPSAQDSGLVEALHLLTNVPGIAVMYFDEGDIVRHPLVARILSRYEQRKI</sequence>
<dbReference type="KEGG" id="taqu:KDW03_00705"/>
<evidence type="ECO:0000256" key="6">
    <source>
        <dbReference type="ARBA" id="ARBA00039970"/>
    </source>
</evidence>
<evidence type="ECO:0000256" key="4">
    <source>
        <dbReference type="ARBA" id="ARBA00022741"/>
    </source>
</evidence>
<dbReference type="PANTHER" id="PTHR30473">
    <property type="entry name" value="PROTEIN PHOH"/>
    <property type="match status" value="1"/>
</dbReference>
<protein>
    <recommendedName>
        <fullName evidence="6">PhoH-like protein</fullName>
    </recommendedName>
</protein>
<evidence type="ECO:0000256" key="3">
    <source>
        <dbReference type="ARBA" id="ARBA00022490"/>
    </source>
</evidence>
<accession>A0AAX3BDE6</accession>
<feature type="domain" description="PhoH-like protein" evidence="7">
    <location>
        <begin position="106"/>
        <end position="310"/>
    </location>
</feature>
<name>A0AAX3BDE6_9SPIR</name>
<dbReference type="Gene3D" id="3.40.50.300">
    <property type="entry name" value="P-loop containing nucleotide triphosphate hydrolases"/>
    <property type="match status" value="1"/>
</dbReference>
<proteinExistence type="inferred from homology"/>
<evidence type="ECO:0000256" key="5">
    <source>
        <dbReference type="ARBA" id="ARBA00022840"/>
    </source>
</evidence>
<dbReference type="RefSeq" id="WP_271435487.1">
    <property type="nucleotide sequence ID" value="NZ_CP073355.1"/>
</dbReference>
<organism evidence="8 9">
    <name type="scientific">Thermospira aquatica</name>
    <dbReference type="NCBI Taxonomy" id="2828656"/>
    <lineage>
        <taxon>Bacteria</taxon>
        <taxon>Pseudomonadati</taxon>
        <taxon>Spirochaetota</taxon>
        <taxon>Spirochaetia</taxon>
        <taxon>Brevinematales</taxon>
        <taxon>Thermospiraceae</taxon>
        <taxon>Thermospira</taxon>
    </lineage>
</organism>
<dbReference type="GO" id="GO:0005524">
    <property type="term" value="F:ATP binding"/>
    <property type="evidence" value="ECO:0007669"/>
    <property type="project" value="UniProtKB-KW"/>
</dbReference>
<keyword evidence="9" id="KW-1185">Reference proteome</keyword>
<dbReference type="FunFam" id="3.40.50.300:FF:000013">
    <property type="entry name" value="PhoH family ATPase"/>
    <property type="match status" value="1"/>
</dbReference>
<keyword evidence="4" id="KW-0547">Nucleotide-binding</keyword>
<dbReference type="GO" id="GO:0005829">
    <property type="term" value="C:cytosol"/>
    <property type="evidence" value="ECO:0007669"/>
    <property type="project" value="TreeGrafter"/>
</dbReference>
<evidence type="ECO:0000259" key="7">
    <source>
        <dbReference type="Pfam" id="PF02562"/>
    </source>
</evidence>
<comment type="subcellular location">
    <subcellularLocation>
        <location evidence="1">Cytoplasm</location>
    </subcellularLocation>
</comment>
<reference evidence="8" key="2">
    <citation type="submission" date="2022-06" db="EMBL/GenBank/DDBJ databases">
        <title>Thermospira aquatica gen. nov., sp. nov.</title>
        <authorList>
            <person name="Ben Ali Gam Z."/>
            <person name="Labat M."/>
        </authorList>
    </citation>
    <scope>NUCLEOTIDE SEQUENCE</scope>
    <source>
        <strain evidence="8">F1F22</strain>
    </source>
</reference>
<dbReference type="AlphaFoldDB" id="A0AAX3BDE6"/>
<evidence type="ECO:0000256" key="2">
    <source>
        <dbReference type="ARBA" id="ARBA00010393"/>
    </source>
</evidence>
<dbReference type="SUPFAM" id="SSF52540">
    <property type="entry name" value="P-loop containing nucleoside triphosphate hydrolases"/>
    <property type="match status" value="1"/>
</dbReference>